<keyword evidence="3" id="KW-1185">Reference proteome</keyword>
<feature type="domain" description="GP-PDE" evidence="1">
    <location>
        <begin position="5"/>
        <end position="241"/>
    </location>
</feature>
<accession>A0ABW4RQF2</accession>
<dbReference type="RefSeq" id="WP_347323232.1">
    <property type="nucleotide sequence ID" value="NZ_JBCGUH010000001.1"/>
</dbReference>
<dbReference type="PROSITE" id="PS51704">
    <property type="entry name" value="GP_PDE"/>
    <property type="match status" value="1"/>
</dbReference>
<evidence type="ECO:0000259" key="1">
    <source>
        <dbReference type="PROSITE" id="PS51704"/>
    </source>
</evidence>
<dbReference type="Pfam" id="PF03009">
    <property type="entry name" value="GDPD"/>
    <property type="match status" value="1"/>
</dbReference>
<dbReference type="EMBL" id="JBHUEH010000032">
    <property type="protein sequence ID" value="MFD1888521.1"/>
    <property type="molecule type" value="Genomic_DNA"/>
</dbReference>
<protein>
    <submittedName>
        <fullName evidence="2">Glycerophosphodiester phosphodiesterase</fullName>
    </submittedName>
</protein>
<dbReference type="Gene3D" id="3.20.20.190">
    <property type="entry name" value="Phosphatidylinositol (PI) phosphodiesterase"/>
    <property type="match status" value="1"/>
</dbReference>
<comment type="caution">
    <text evidence="2">The sequence shown here is derived from an EMBL/GenBank/DDBJ whole genome shotgun (WGS) entry which is preliminary data.</text>
</comment>
<dbReference type="InterPro" id="IPR017946">
    <property type="entry name" value="PLC-like_Pdiesterase_TIM-brl"/>
</dbReference>
<organism evidence="2 3">
    <name type="scientific">Paenibacillus wenxiniae</name>
    <dbReference type="NCBI Taxonomy" id="1636843"/>
    <lineage>
        <taxon>Bacteria</taxon>
        <taxon>Bacillati</taxon>
        <taxon>Bacillota</taxon>
        <taxon>Bacilli</taxon>
        <taxon>Bacillales</taxon>
        <taxon>Paenibacillaceae</taxon>
        <taxon>Paenibacillus</taxon>
    </lineage>
</organism>
<dbReference type="Proteomes" id="UP001597233">
    <property type="component" value="Unassembled WGS sequence"/>
</dbReference>
<dbReference type="SUPFAM" id="SSF51695">
    <property type="entry name" value="PLC-like phosphodiesterases"/>
    <property type="match status" value="1"/>
</dbReference>
<dbReference type="CDD" id="cd08563">
    <property type="entry name" value="GDPD_TtGDE_like"/>
    <property type="match status" value="1"/>
</dbReference>
<evidence type="ECO:0000313" key="2">
    <source>
        <dbReference type="EMBL" id="MFD1888521.1"/>
    </source>
</evidence>
<name>A0ABW4RQF2_9BACL</name>
<evidence type="ECO:0000313" key="3">
    <source>
        <dbReference type="Proteomes" id="UP001597233"/>
    </source>
</evidence>
<sequence>MNNSIINYAHRGASGHCPENTMVAFRRGLELGATGIETDVQMSKDGTLVLIHDESVHRTTGQHGEISQLHIDEIRRLDAGSWYSHEFAGERIPTLDELLDWAADKELTLNLELKNNIEPYTGMEEKVIGAVRARGLEERTIISSFNHYSLLTCKRIAPEVRTGILYVENLVDPWNYARNIGAEALHPYHLTMESFIVQHANAAGMISNPFTINDPERMQQLIDMGCAGIITDYPDRLHEILHSKAERISNPL</sequence>
<gene>
    <name evidence="2" type="ORF">ACFSC9_23805</name>
</gene>
<dbReference type="PANTHER" id="PTHR46211">
    <property type="entry name" value="GLYCEROPHOSPHORYL DIESTER PHOSPHODIESTERASE"/>
    <property type="match status" value="1"/>
</dbReference>
<dbReference type="InterPro" id="IPR030395">
    <property type="entry name" value="GP_PDE_dom"/>
</dbReference>
<proteinExistence type="predicted"/>
<reference evidence="3" key="1">
    <citation type="journal article" date="2019" name="Int. J. Syst. Evol. Microbiol.">
        <title>The Global Catalogue of Microorganisms (GCM) 10K type strain sequencing project: providing services to taxonomists for standard genome sequencing and annotation.</title>
        <authorList>
            <consortium name="The Broad Institute Genomics Platform"/>
            <consortium name="The Broad Institute Genome Sequencing Center for Infectious Disease"/>
            <person name="Wu L."/>
            <person name="Ma J."/>
        </authorList>
    </citation>
    <scope>NUCLEOTIDE SEQUENCE [LARGE SCALE GENOMIC DNA]</scope>
    <source>
        <strain evidence="3">CCUG 54950</strain>
    </source>
</reference>
<dbReference type="PANTHER" id="PTHR46211:SF1">
    <property type="entry name" value="GLYCEROPHOSPHODIESTER PHOSPHODIESTERASE, CYTOPLASMIC"/>
    <property type="match status" value="1"/>
</dbReference>